<accession>A0ABW2A6U7</accession>
<dbReference type="Proteomes" id="UP001596422">
    <property type="component" value="Unassembled WGS sequence"/>
</dbReference>
<evidence type="ECO:0000313" key="1">
    <source>
        <dbReference type="EMBL" id="MFC6673140.1"/>
    </source>
</evidence>
<comment type="caution">
    <text evidence="1">The sequence shown here is derived from an EMBL/GenBank/DDBJ whole genome shotgun (WGS) entry which is preliminary data.</text>
</comment>
<proteinExistence type="predicted"/>
<dbReference type="EMBL" id="JBHSWE010000001">
    <property type="protein sequence ID" value="MFC6673140.1"/>
    <property type="molecule type" value="Genomic_DNA"/>
</dbReference>
<protein>
    <recommendedName>
        <fullName evidence="3">Peptidase S11 D-alanyl-D-alanine carboxypeptidase A N-terminal domain-containing protein</fullName>
    </recommendedName>
</protein>
<organism evidence="1 2">
    <name type="scientific">Marinobacterium aestuariivivens</name>
    <dbReference type="NCBI Taxonomy" id="1698799"/>
    <lineage>
        <taxon>Bacteria</taxon>
        <taxon>Pseudomonadati</taxon>
        <taxon>Pseudomonadota</taxon>
        <taxon>Gammaproteobacteria</taxon>
        <taxon>Oceanospirillales</taxon>
        <taxon>Oceanospirillaceae</taxon>
        <taxon>Marinobacterium</taxon>
    </lineage>
</organism>
<evidence type="ECO:0008006" key="3">
    <source>
        <dbReference type="Google" id="ProtNLM"/>
    </source>
</evidence>
<reference evidence="2" key="1">
    <citation type="journal article" date="2019" name="Int. J. Syst. Evol. Microbiol.">
        <title>The Global Catalogue of Microorganisms (GCM) 10K type strain sequencing project: providing services to taxonomists for standard genome sequencing and annotation.</title>
        <authorList>
            <consortium name="The Broad Institute Genomics Platform"/>
            <consortium name="The Broad Institute Genome Sequencing Center for Infectious Disease"/>
            <person name="Wu L."/>
            <person name="Ma J."/>
        </authorList>
    </citation>
    <scope>NUCLEOTIDE SEQUENCE [LARGE SCALE GENOMIC DNA]</scope>
    <source>
        <strain evidence="2">NBRC 111756</strain>
    </source>
</reference>
<sequence length="60" mass="6547">MVADVGNREVVMVMLDSFGKRTPVGDAGRIRQWLQTGDGGKIAGAARDYERRKTALLLAK</sequence>
<gene>
    <name evidence="1" type="ORF">ACFQDL_25925</name>
</gene>
<evidence type="ECO:0000313" key="2">
    <source>
        <dbReference type="Proteomes" id="UP001596422"/>
    </source>
</evidence>
<dbReference type="RefSeq" id="WP_379911531.1">
    <property type="nucleotide sequence ID" value="NZ_JBHSWE010000001.1"/>
</dbReference>
<name>A0ABW2A6U7_9GAMM</name>
<keyword evidence="2" id="KW-1185">Reference proteome</keyword>